<dbReference type="PANTHER" id="PTHR34071">
    <property type="entry name" value="5-NITROIMIDAZOLE ANTIBIOTICS RESISTANCE PROTEIN, NIMA-FAMILY-RELATED PROTEIN-RELATED"/>
    <property type="match status" value="1"/>
</dbReference>
<accession>A0ABS4K5X4</accession>
<name>A0ABS4K5X4_9CLOT</name>
<evidence type="ECO:0000313" key="2">
    <source>
        <dbReference type="Proteomes" id="UP001519308"/>
    </source>
</evidence>
<dbReference type="InterPro" id="IPR012349">
    <property type="entry name" value="Split_barrel_FMN-bd"/>
</dbReference>
<dbReference type="Pfam" id="PF12900">
    <property type="entry name" value="Pyridox_ox_2"/>
    <property type="match status" value="1"/>
</dbReference>
<sequence length="156" mass="17516">MVFKPMRRNDKAITEVEILELLKQGEYGVLSTIGENGYAYGVPLSYGYKDGNIYFHGATEGLKLENLAYNNKVSFTVVGPTKVLSSAFSTNYESVIVFGTAEFLEGEEKIEGLKVILEKYSPDFMESGMKYIRNDENKTKVFKIKVEQVTGKAGRR</sequence>
<dbReference type="SUPFAM" id="SSF50475">
    <property type="entry name" value="FMN-binding split barrel"/>
    <property type="match status" value="1"/>
</dbReference>
<dbReference type="Gene3D" id="2.30.110.10">
    <property type="entry name" value="Electron Transport, Fmn-binding Protein, Chain A"/>
    <property type="match status" value="1"/>
</dbReference>
<protein>
    <submittedName>
        <fullName evidence="1">Nitroimidazol reductase NimA-like FMN-containing flavoprotein (Pyridoxamine 5'-phosphate oxidase superfamily)</fullName>
    </submittedName>
</protein>
<organism evidence="1 2">
    <name type="scientific">Clostridium punense</name>
    <dbReference type="NCBI Taxonomy" id="1054297"/>
    <lineage>
        <taxon>Bacteria</taxon>
        <taxon>Bacillati</taxon>
        <taxon>Bacillota</taxon>
        <taxon>Clostridia</taxon>
        <taxon>Eubacteriales</taxon>
        <taxon>Clostridiaceae</taxon>
        <taxon>Clostridium</taxon>
    </lineage>
</organism>
<reference evidence="1 2" key="1">
    <citation type="submission" date="2021-03" db="EMBL/GenBank/DDBJ databases">
        <title>Genomic Encyclopedia of Type Strains, Phase IV (KMG-IV): sequencing the most valuable type-strain genomes for metagenomic binning, comparative biology and taxonomic classification.</title>
        <authorList>
            <person name="Goeker M."/>
        </authorList>
    </citation>
    <scope>NUCLEOTIDE SEQUENCE [LARGE SCALE GENOMIC DNA]</scope>
    <source>
        <strain evidence="1 2">DSM 28650</strain>
    </source>
</reference>
<dbReference type="EMBL" id="JAGGLL010000017">
    <property type="protein sequence ID" value="MBP2022546.1"/>
    <property type="molecule type" value="Genomic_DNA"/>
</dbReference>
<gene>
    <name evidence="1" type="ORF">J2Z44_002367</name>
</gene>
<dbReference type="PANTHER" id="PTHR34071:SF2">
    <property type="entry name" value="FLAVIN-NUCLEOTIDE-BINDING PROTEIN"/>
    <property type="match status" value="1"/>
</dbReference>
<dbReference type="Proteomes" id="UP001519308">
    <property type="component" value="Unassembled WGS sequence"/>
</dbReference>
<comment type="caution">
    <text evidence="1">The sequence shown here is derived from an EMBL/GenBank/DDBJ whole genome shotgun (WGS) entry which is preliminary data.</text>
</comment>
<evidence type="ECO:0000313" key="1">
    <source>
        <dbReference type="EMBL" id="MBP2022546.1"/>
    </source>
</evidence>
<keyword evidence="2" id="KW-1185">Reference proteome</keyword>
<dbReference type="RefSeq" id="WP_245353245.1">
    <property type="nucleotide sequence ID" value="NZ_JAGGLL010000017.1"/>
</dbReference>
<proteinExistence type="predicted"/>
<dbReference type="InterPro" id="IPR024747">
    <property type="entry name" value="Pyridox_Oxase-rel"/>
</dbReference>